<protein>
    <recommendedName>
        <fullName evidence="9">Transport permease protein</fullName>
    </recommendedName>
</protein>
<keyword evidence="7 9" id="KW-1133">Transmembrane helix</keyword>
<feature type="transmembrane region" description="Helical" evidence="9">
    <location>
        <begin position="62"/>
        <end position="79"/>
    </location>
</feature>
<dbReference type="STRING" id="333138.LQ50_19775"/>
<evidence type="ECO:0000259" key="10">
    <source>
        <dbReference type="PROSITE" id="PS51012"/>
    </source>
</evidence>
<evidence type="ECO:0000256" key="2">
    <source>
        <dbReference type="ARBA" id="ARBA00007783"/>
    </source>
</evidence>
<dbReference type="eggNOG" id="COG1682">
    <property type="taxonomic scope" value="Bacteria"/>
</dbReference>
<gene>
    <name evidence="11" type="ORF">LQ50_19775</name>
</gene>
<dbReference type="AlphaFoldDB" id="A0A0B0ICU1"/>
<keyword evidence="4 9" id="KW-1003">Cell membrane</keyword>
<dbReference type="GO" id="GO:0015920">
    <property type="term" value="P:lipopolysaccharide transport"/>
    <property type="evidence" value="ECO:0007669"/>
    <property type="project" value="TreeGrafter"/>
</dbReference>
<feature type="transmembrane region" description="Helical" evidence="9">
    <location>
        <begin position="141"/>
        <end position="162"/>
    </location>
</feature>
<evidence type="ECO:0000256" key="5">
    <source>
        <dbReference type="ARBA" id="ARBA00022519"/>
    </source>
</evidence>
<evidence type="ECO:0000313" key="11">
    <source>
        <dbReference type="EMBL" id="KHF38717.1"/>
    </source>
</evidence>
<keyword evidence="3 9" id="KW-0813">Transport</keyword>
<feature type="transmembrane region" description="Helical" evidence="9">
    <location>
        <begin position="228"/>
        <end position="249"/>
    </location>
</feature>
<keyword evidence="5" id="KW-0997">Cell inner membrane</keyword>
<dbReference type="GO" id="GO:0140359">
    <property type="term" value="F:ABC-type transporter activity"/>
    <property type="evidence" value="ECO:0007669"/>
    <property type="project" value="InterPro"/>
</dbReference>
<reference evidence="11 12" key="1">
    <citation type="submission" date="2014-09" db="EMBL/GenBank/DDBJ databases">
        <title>Genome sequencing and annotation of Bacillus Okhensis strain Kh10-101T.</title>
        <authorList>
            <person name="Prakash J.S."/>
        </authorList>
    </citation>
    <scope>NUCLEOTIDE SEQUENCE [LARGE SCALE GENOMIC DNA]</scope>
    <source>
        <strain evidence="12">Kh10-101T</strain>
    </source>
</reference>
<name>A0A0B0ICU1_9BACI</name>
<sequence length="260" mass="30208">MWNALCKLWKNKDLVLTLTKREINSQYKQSFLGKLWIVFQPLGLVAVYTIVFSLFVRLPSEGVPYALFFIVALLPWRFFNSTIGSSPRIVTGYSGLVRQRRFYRPALVFVKLISETVSFTYSLISLVILMVYFMFFPGANIFYVIPIFFIQLILSIGLMFLLSSLNVYVRDVNLMTPIIMRMWFYLTPIIYSYQSVPIQFQPLLALNPLTGIIDGYRRVIIHNQVPDFYMLSYGLIFGLTFLAIGWVTFLKLEKNFADVV</sequence>
<evidence type="ECO:0000313" key="12">
    <source>
        <dbReference type="Proteomes" id="UP000030832"/>
    </source>
</evidence>
<dbReference type="PRINTS" id="PR00164">
    <property type="entry name" value="ABC2TRNSPORT"/>
</dbReference>
<keyword evidence="8 9" id="KW-0472">Membrane</keyword>
<evidence type="ECO:0000256" key="7">
    <source>
        <dbReference type="ARBA" id="ARBA00022989"/>
    </source>
</evidence>
<evidence type="ECO:0000256" key="6">
    <source>
        <dbReference type="ARBA" id="ARBA00022692"/>
    </source>
</evidence>
<dbReference type="PANTHER" id="PTHR30413">
    <property type="entry name" value="INNER MEMBRANE TRANSPORT PERMEASE"/>
    <property type="match status" value="1"/>
</dbReference>
<keyword evidence="6 9" id="KW-0812">Transmembrane</keyword>
<dbReference type="Pfam" id="PF01061">
    <property type="entry name" value="ABC2_membrane"/>
    <property type="match status" value="1"/>
</dbReference>
<keyword evidence="12" id="KW-1185">Reference proteome</keyword>
<evidence type="ECO:0000256" key="8">
    <source>
        <dbReference type="ARBA" id="ARBA00023136"/>
    </source>
</evidence>
<comment type="subcellular location">
    <subcellularLocation>
        <location evidence="1">Cell inner membrane</location>
        <topology evidence="1">Multi-pass membrane protein</topology>
    </subcellularLocation>
    <subcellularLocation>
        <location evidence="9">Cell membrane</location>
        <topology evidence="9">Multi-pass membrane protein</topology>
    </subcellularLocation>
</comment>
<accession>A0A0B0ICU1</accession>
<evidence type="ECO:0000256" key="4">
    <source>
        <dbReference type="ARBA" id="ARBA00022475"/>
    </source>
</evidence>
<evidence type="ECO:0000256" key="9">
    <source>
        <dbReference type="RuleBase" id="RU361157"/>
    </source>
</evidence>
<feature type="transmembrane region" description="Helical" evidence="9">
    <location>
        <begin position="35"/>
        <end position="56"/>
    </location>
</feature>
<feature type="domain" description="ABC transmembrane type-2" evidence="10">
    <location>
        <begin position="32"/>
        <end position="252"/>
    </location>
</feature>
<dbReference type="InterPro" id="IPR013525">
    <property type="entry name" value="ABC2_TM"/>
</dbReference>
<dbReference type="InterPro" id="IPR047817">
    <property type="entry name" value="ABC2_TM_bact-type"/>
</dbReference>
<comment type="caution">
    <text evidence="11">The sequence shown here is derived from an EMBL/GenBank/DDBJ whole genome shotgun (WGS) entry which is preliminary data.</text>
</comment>
<evidence type="ECO:0000256" key="1">
    <source>
        <dbReference type="ARBA" id="ARBA00004429"/>
    </source>
</evidence>
<evidence type="ECO:0000256" key="3">
    <source>
        <dbReference type="ARBA" id="ARBA00022448"/>
    </source>
</evidence>
<dbReference type="OrthoDB" id="9794365at2"/>
<dbReference type="Proteomes" id="UP000030832">
    <property type="component" value="Unassembled WGS sequence"/>
</dbReference>
<feature type="transmembrane region" description="Helical" evidence="9">
    <location>
        <begin position="174"/>
        <end position="193"/>
    </location>
</feature>
<dbReference type="GO" id="GO:0043190">
    <property type="term" value="C:ATP-binding cassette (ABC) transporter complex"/>
    <property type="evidence" value="ECO:0007669"/>
    <property type="project" value="InterPro"/>
</dbReference>
<comment type="similarity">
    <text evidence="2 9">Belongs to the ABC-2 integral membrane protein family.</text>
</comment>
<dbReference type="PROSITE" id="PS51012">
    <property type="entry name" value="ABC_TM2"/>
    <property type="match status" value="1"/>
</dbReference>
<organism evidence="11 12">
    <name type="scientific">Halalkalibacter okhensis</name>
    <dbReference type="NCBI Taxonomy" id="333138"/>
    <lineage>
        <taxon>Bacteria</taxon>
        <taxon>Bacillati</taxon>
        <taxon>Bacillota</taxon>
        <taxon>Bacilli</taxon>
        <taxon>Bacillales</taxon>
        <taxon>Bacillaceae</taxon>
        <taxon>Halalkalibacter</taxon>
    </lineage>
</organism>
<dbReference type="InterPro" id="IPR000412">
    <property type="entry name" value="ABC_2_transport"/>
</dbReference>
<feature type="transmembrane region" description="Helical" evidence="9">
    <location>
        <begin position="108"/>
        <end position="135"/>
    </location>
</feature>
<dbReference type="EMBL" id="JRJU01000032">
    <property type="protein sequence ID" value="KHF38717.1"/>
    <property type="molecule type" value="Genomic_DNA"/>
</dbReference>
<proteinExistence type="inferred from homology"/>
<dbReference type="RefSeq" id="WP_034632119.1">
    <property type="nucleotide sequence ID" value="NZ_JRJU01000032.1"/>
</dbReference>
<dbReference type="PANTHER" id="PTHR30413:SF8">
    <property type="entry name" value="TRANSPORT PERMEASE PROTEIN"/>
    <property type="match status" value="1"/>
</dbReference>